<dbReference type="PANTHER" id="PTHR35889">
    <property type="entry name" value="CYCLOINULO-OLIGOSACCHARIDE FRUCTANOTRANSFERASE-RELATED"/>
    <property type="match status" value="1"/>
</dbReference>
<dbReference type="InterPro" id="IPR011429">
    <property type="entry name" value="Cyt_c_Planctomycete-type"/>
</dbReference>
<gene>
    <name evidence="2" type="ORF">METZ01_LOCUS466642</name>
</gene>
<dbReference type="Pfam" id="PF07635">
    <property type="entry name" value="PSCyt1"/>
    <property type="match status" value="1"/>
</dbReference>
<feature type="non-terminal residue" evidence="2">
    <location>
        <position position="138"/>
    </location>
</feature>
<proteinExistence type="predicted"/>
<sequence>MSLKILPIVAVLPFLSNGEEKVFFNRDVRPILSENCFACHGQDAKKRKAKLRLDQIEGALAERDGVRAIVPGNLEQSELWFRINEKDEDEVMPPPKSHKKLTAADKNVLKRWIQQGAKYEGHWSFVAPANQEVPKIAG</sequence>
<organism evidence="2">
    <name type="scientific">marine metagenome</name>
    <dbReference type="NCBI Taxonomy" id="408172"/>
    <lineage>
        <taxon>unclassified sequences</taxon>
        <taxon>metagenomes</taxon>
        <taxon>ecological metagenomes</taxon>
    </lineage>
</organism>
<dbReference type="SUPFAM" id="SSF46626">
    <property type="entry name" value="Cytochrome c"/>
    <property type="match status" value="1"/>
</dbReference>
<evidence type="ECO:0000259" key="1">
    <source>
        <dbReference type="Pfam" id="PF07635"/>
    </source>
</evidence>
<name>A0A383B305_9ZZZZ</name>
<dbReference type="GO" id="GO:0020037">
    <property type="term" value="F:heme binding"/>
    <property type="evidence" value="ECO:0007669"/>
    <property type="project" value="InterPro"/>
</dbReference>
<dbReference type="GO" id="GO:0009055">
    <property type="term" value="F:electron transfer activity"/>
    <property type="evidence" value="ECO:0007669"/>
    <property type="project" value="InterPro"/>
</dbReference>
<dbReference type="AlphaFoldDB" id="A0A383B305"/>
<dbReference type="PANTHER" id="PTHR35889:SF3">
    <property type="entry name" value="F-BOX DOMAIN-CONTAINING PROTEIN"/>
    <property type="match status" value="1"/>
</dbReference>
<reference evidence="2" key="1">
    <citation type="submission" date="2018-05" db="EMBL/GenBank/DDBJ databases">
        <authorList>
            <person name="Lanie J.A."/>
            <person name="Ng W.-L."/>
            <person name="Kazmierczak K.M."/>
            <person name="Andrzejewski T.M."/>
            <person name="Davidsen T.M."/>
            <person name="Wayne K.J."/>
            <person name="Tettelin H."/>
            <person name="Glass J.I."/>
            <person name="Rusch D."/>
            <person name="Podicherti R."/>
            <person name="Tsui H.-C.T."/>
            <person name="Winkler M.E."/>
        </authorList>
    </citation>
    <scope>NUCLEOTIDE SEQUENCE</scope>
</reference>
<evidence type="ECO:0000313" key="2">
    <source>
        <dbReference type="EMBL" id="SVE13788.1"/>
    </source>
</evidence>
<feature type="domain" description="Cytochrome C Planctomycete-type" evidence="1">
    <location>
        <begin position="36"/>
        <end position="95"/>
    </location>
</feature>
<dbReference type="EMBL" id="UINC01196674">
    <property type="protein sequence ID" value="SVE13788.1"/>
    <property type="molecule type" value="Genomic_DNA"/>
</dbReference>
<dbReference type="InterPro" id="IPR036909">
    <property type="entry name" value="Cyt_c-like_dom_sf"/>
</dbReference>
<accession>A0A383B305</accession>
<protein>
    <recommendedName>
        <fullName evidence="1">Cytochrome C Planctomycete-type domain-containing protein</fullName>
    </recommendedName>
</protein>